<dbReference type="Gene3D" id="3.40.50.1820">
    <property type="entry name" value="alpha/beta hydrolase"/>
    <property type="match status" value="1"/>
</dbReference>
<evidence type="ECO:0000256" key="3">
    <source>
        <dbReference type="SAM" id="SignalP"/>
    </source>
</evidence>
<feature type="chain" id="PRO_5003778200" description="DUF676 domain-containing protein" evidence="3">
    <location>
        <begin position="21"/>
        <end position="653"/>
    </location>
</feature>
<feature type="compositionally biased region" description="Polar residues" evidence="2">
    <location>
        <begin position="630"/>
        <end position="639"/>
    </location>
</feature>
<comment type="similarity">
    <text evidence="1">Belongs to the putative lipase ROG1 family.</text>
</comment>
<dbReference type="GeneID" id="24094370"/>
<dbReference type="InterPro" id="IPR029058">
    <property type="entry name" value="AB_hydrolase_fold"/>
</dbReference>
<evidence type="ECO:0000313" key="6">
    <source>
        <dbReference type="Proteomes" id="UP000006352"/>
    </source>
</evidence>
<feature type="compositionally biased region" description="Basic and acidic residues" evidence="2">
    <location>
        <begin position="644"/>
        <end position="653"/>
    </location>
</feature>
<evidence type="ECO:0000256" key="1">
    <source>
        <dbReference type="ARBA" id="ARBA00007920"/>
    </source>
</evidence>
<sequence length="653" mass="72413">MQSLWLPSPVFVLLRRVVNVFSTLSISQQYLRQRSQLVVEDARDAPDEGTMTLWEAFKYIKWPGWINLERGAQPITVTLGADFGSEAINQSDISDPPDDIPLASPSIDTLHQLLRSPALYDPVRKPRYPIALCHGLYGFDVRGPAAFPILQQHYWSNVLNILRQKVGAEVLVTSVPSTGSIASRAEILDRFLQNKAPGRGINFIAHSMGGLDCRHLISHIRPTDYTPLSLTTIATPHRGSPFMDWCRENIGLGRLQHKGHAATSASGLAEIDASAGSSLCRNSQKQVSDERPSEPRFTLSLASLPSSFTTLLLSVLDSPAYANLTSTYLNNEFNPATPDHPSVKYFSVAGRISGVGVWHPLWLPKMVLDGFEERERERLRQDADPLWTRKDEWGNDCLVTIQSARWGEFLGVLEGCDHWDVRGARGIEVDLPSVTVPGLNKVGDGWNLADWGKFVRAWKSEEKAAAKSAGAGISEQTHEKVHQRVGNYEREHADEVLKSSTDKLSAVFDWIVEQVPANPLTSLATADEGSRWRLLPDSNPTPWKEAPRQAASEALWVIELKLNHSTSGPVPLLFNPTNLMPSSLFTTFHVLLNTPMMPPAPRPDTLEIQLEELHTSPLWRSSFDSTLSMASSDSNTSTPLVPPRCRESAQKAR</sequence>
<dbReference type="OrthoDB" id="5592486at2759"/>
<dbReference type="STRING" id="599839.J4H157"/>
<accession>J4H157</accession>
<protein>
    <recommendedName>
        <fullName evidence="4">DUF676 domain-containing protein</fullName>
    </recommendedName>
</protein>
<name>J4H157_9APHY</name>
<dbReference type="InParanoid" id="J4H157"/>
<evidence type="ECO:0000313" key="5">
    <source>
        <dbReference type="EMBL" id="CCL99459.1"/>
    </source>
</evidence>
<dbReference type="InterPro" id="IPR007751">
    <property type="entry name" value="DUF676_lipase-like"/>
</dbReference>
<dbReference type="HOGENOM" id="CLU_015536_1_0_1"/>
<feature type="signal peptide" evidence="3">
    <location>
        <begin position="1"/>
        <end position="20"/>
    </location>
</feature>
<dbReference type="PANTHER" id="PTHR11440">
    <property type="entry name" value="LECITHIN-CHOLESTEROL ACYLTRANSFERASE-RELATED"/>
    <property type="match status" value="1"/>
</dbReference>
<dbReference type="RefSeq" id="XP_012178742.1">
    <property type="nucleotide sequence ID" value="XM_012323352.1"/>
</dbReference>
<evidence type="ECO:0000259" key="4">
    <source>
        <dbReference type="Pfam" id="PF05057"/>
    </source>
</evidence>
<reference evidence="5 6" key="1">
    <citation type="journal article" date="2012" name="Appl. Environ. Microbiol.">
        <title>Short-read sequencing for genomic analysis of the brown rot fungus Fibroporia radiculosa.</title>
        <authorList>
            <person name="Tang J.D."/>
            <person name="Perkins A.D."/>
            <person name="Sonstegard T.S."/>
            <person name="Schroeder S.G."/>
            <person name="Burgess S.C."/>
            <person name="Diehl S.V."/>
        </authorList>
    </citation>
    <scope>NUCLEOTIDE SEQUENCE [LARGE SCALE GENOMIC DNA]</scope>
    <source>
        <strain evidence="5 6">TFFH 294</strain>
    </source>
</reference>
<proteinExistence type="inferred from homology"/>
<dbReference type="EMBL" id="HE796933">
    <property type="protein sequence ID" value="CCL99459.1"/>
    <property type="molecule type" value="Genomic_DNA"/>
</dbReference>
<dbReference type="AlphaFoldDB" id="J4H157"/>
<keyword evidence="3" id="KW-0732">Signal</keyword>
<feature type="region of interest" description="Disordered" evidence="2">
    <location>
        <begin position="630"/>
        <end position="653"/>
    </location>
</feature>
<feature type="domain" description="DUF676" evidence="4">
    <location>
        <begin position="186"/>
        <end position="245"/>
    </location>
</feature>
<gene>
    <name evidence="5" type="ORF">FIBRA_01477</name>
</gene>
<dbReference type="SUPFAM" id="SSF53474">
    <property type="entry name" value="alpha/beta-Hydrolases"/>
    <property type="match status" value="1"/>
</dbReference>
<organism evidence="5 6">
    <name type="scientific">Fibroporia radiculosa</name>
    <dbReference type="NCBI Taxonomy" id="599839"/>
    <lineage>
        <taxon>Eukaryota</taxon>
        <taxon>Fungi</taxon>
        <taxon>Dikarya</taxon>
        <taxon>Basidiomycota</taxon>
        <taxon>Agaricomycotina</taxon>
        <taxon>Agaricomycetes</taxon>
        <taxon>Polyporales</taxon>
        <taxon>Fibroporiaceae</taxon>
        <taxon>Fibroporia</taxon>
    </lineage>
</organism>
<evidence type="ECO:0000256" key="2">
    <source>
        <dbReference type="SAM" id="MobiDB-lite"/>
    </source>
</evidence>
<dbReference type="Proteomes" id="UP000006352">
    <property type="component" value="Unassembled WGS sequence"/>
</dbReference>
<keyword evidence="6" id="KW-1185">Reference proteome</keyword>
<dbReference type="Pfam" id="PF05057">
    <property type="entry name" value="DUF676"/>
    <property type="match status" value="1"/>
</dbReference>